<dbReference type="SUPFAM" id="SSF53187">
    <property type="entry name" value="Zn-dependent exopeptidases"/>
    <property type="match status" value="1"/>
</dbReference>
<dbReference type="EMBL" id="JBBUTH010000010">
    <property type="protein sequence ID" value="MEK8052898.1"/>
    <property type="molecule type" value="Genomic_DNA"/>
</dbReference>
<evidence type="ECO:0000313" key="2">
    <source>
        <dbReference type="Proteomes" id="UP001365405"/>
    </source>
</evidence>
<comment type="caution">
    <text evidence="1">The sequence shown here is derived from an EMBL/GenBank/DDBJ whole genome shotgun (WGS) entry which is preliminary data.</text>
</comment>
<proteinExistence type="predicted"/>
<dbReference type="InterPro" id="IPR007709">
    <property type="entry name" value="N-FG_amidohydro"/>
</dbReference>
<evidence type="ECO:0000313" key="1">
    <source>
        <dbReference type="EMBL" id="MEK8052898.1"/>
    </source>
</evidence>
<keyword evidence="1" id="KW-0378">Hydrolase</keyword>
<name>A0ABU9CM54_9BURK</name>
<dbReference type="NCBIfam" id="TIGR02017">
    <property type="entry name" value="hutG_amidohyd"/>
    <property type="match status" value="1"/>
</dbReference>
<keyword evidence="2" id="KW-1185">Reference proteome</keyword>
<dbReference type="Pfam" id="PF05013">
    <property type="entry name" value="FGase"/>
    <property type="match status" value="1"/>
</dbReference>
<sequence length="272" mass="30482">MFPPAEPVFRLHRGSAPLLLSLPHVGTQLPAALLPRLVPRARRVEDTDWHLERLYAFAQELGASVLVPRYSRIVVDLNRPPENVPMYPGANNTELCPTRFFTGDTIYQSGQAPDETEVRQRVDAYWRPYHQALSDELARLKAAHGHAVLFDGHSIKDRLPWLFEGKLWDLNLGTADGRACAPGLQAAAQAVLAGQQRFTHITNGRFKGGHITRHYGQPGQGVHALQLEMCWGCYMDDDTAEPPFAYREDRAAEVQPVLRQLLGALVAWRPEV</sequence>
<dbReference type="EC" id="3.5.1.68" evidence="1"/>
<dbReference type="Gene3D" id="3.40.630.40">
    <property type="entry name" value="Zn-dependent exopeptidases"/>
    <property type="match status" value="1"/>
</dbReference>
<dbReference type="GO" id="GO:0050129">
    <property type="term" value="F:N-formylglutamate deformylase activity"/>
    <property type="evidence" value="ECO:0007669"/>
    <property type="project" value="UniProtKB-EC"/>
</dbReference>
<accession>A0ABU9CM54</accession>
<reference evidence="1 2" key="1">
    <citation type="submission" date="2024-04" db="EMBL/GenBank/DDBJ databases">
        <title>Novel species of the genus Ideonella isolated from streams.</title>
        <authorList>
            <person name="Lu H."/>
        </authorList>
    </citation>
    <scope>NUCLEOTIDE SEQUENCE [LARGE SCALE GENOMIC DNA]</scope>
    <source>
        <strain evidence="1 2">DXS22W</strain>
    </source>
</reference>
<protein>
    <submittedName>
        <fullName evidence="1">N-formylglutamate deformylase</fullName>
        <ecNumber evidence="1">3.5.1.68</ecNumber>
    </submittedName>
</protein>
<organism evidence="1 2">
    <name type="scientific">Pseudaquabacterium inlustre</name>
    <dbReference type="NCBI Taxonomy" id="2984192"/>
    <lineage>
        <taxon>Bacteria</taxon>
        <taxon>Pseudomonadati</taxon>
        <taxon>Pseudomonadota</taxon>
        <taxon>Betaproteobacteria</taxon>
        <taxon>Burkholderiales</taxon>
        <taxon>Sphaerotilaceae</taxon>
        <taxon>Pseudaquabacterium</taxon>
    </lineage>
</organism>
<dbReference type="RefSeq" id="WP_341412630.1">
    <property type="nucleotide sequence ID" value="NZ_JBBUTH010000010.1"/>
</dbReference>
<gene>
    <name evidence="1" type="primary">hutG</name>
    <name evidence="1" type="ORF">AACH10_21785</name>
</gene>
<dbReference type="InterPro" id="IPR010247">
    <property type="entry name" value="HutG_amidohyd"/>
</dbReference>
<dbReference type="Proteomes" id="UP001365405">
    <property type="component" value="Unassembled WGS sequence"/>
</dbReference>